<evidence type="ECO:0000313" key="2">
    <source>
        <dbReference type="EMBL" id="CAD9095580.1"/>
    </source>
</evidence>
<feature type="region of interest" description="Disordered" evidence="1">
    <location>
        <begin position="24"/>
        <end position="85"/>
    </location>
</feature>
<dbReference type="SUPFAM" id="SSF47954">
    <property type="entry name" value="Cyclin-like"/>
    <property type="match status" value="1"/>
</dbReference>
<evidence type="ECO:0000256" key="1">
    <source>
        <dbReference type="SAM" id="MobiDB-lite"/>
    </source>
</evidence>
<dbReference type="PANTHER" id="PTHR15615">
    <property type="match status" value="1"/>
</dbReference>
<dbReference type="Pfam" id="PF08613">
    <property type="entry name" value="Cyclin"/>
    <property type="match status" value="1"/>
</dbReference>
<organism evidence="2">
    <name type="scientific">Neobodo designis</name>
    <name type="common">Flagellated protozoan</name>
    <name type="synonym">Bodo designis</name>
    <dbReference type="NCBI Taxonomy" id="312471"/>
    <lineage>
        <taxon>Eukaryota</taxon>
        <taxon>Discoba</taxon>
        <taxon>Euglenozoa</taxon>
        <taxon>Kinetoplastea</taxon>
        <taxon>Metakinetoplastina</taxon>
        <taxon>Neobodonida</taxon>
        <taxon>Neobodo</taxon>
    </lineage>
</organism>
<sequence length="261" mass="27478">MALSRNVSNGSFGVSIEAAPSMVSDAPQPVGAADTTPLLVTPNSATPGLLGVVSPPSSTTATGGKEAEQCPRHAHGNSPPNDFAAEPLQYLPAEQLPSGPHLAASLQAVDHVARQRHNAAYNHADDYGYGPHVTPFHSSVVPDVPLHSFAYLVCSRTQYGRTGLALGLGLLCRAVACGGAPLNALTMHRLLLTCIVVAAKTNFDRFVRNDKVAELVSMEPDELNRLEVTLLSAVDFRAIPSPLEVTDAPFRLPESTAHAHS</sequence>
<name>A0A7S1L675_NEODS</name>
<protein>
    <recommendedName>
        <fullName evidence="3">Cyclin</fullName>
    </recommendedName>
</protein>
<gene>
    <name evidence="2" type="ORF">NDES1114_LOCUS4278</name>
</gene>
<dbReference type="PANTHER" id="PTHR15615:SF108">
    <property type="entry name" value="PROTEIN CNPPD1"/>
    <property type="match status" value="1"/>
</dbReference>
<dbReference type="AlphaFoldDB" id="A0A7S1L675"/>
<dbReference type="InterPro" id="IPR036915">
    <property type="entry name" value="Cyclin-like_sf"/>
</dbReference>
<dbReference type="EMBL" id="HBGF01006264">
    <property type="protein sequence ID" value="CAD9095580.1"/>
    <property type="molecule type" value="Transcribed_RNA"/>
</dbReference>
<dbReference type="InterPro" id="IPR013922">
    <property type="entry name" value="Cyclin_PHO80-like"/>
</dbReference>
<dbReference type="Gene3D" id="1.10.472.10">
    <property type="entry name" value="Cyclin-like"/>
    <property type="match status" value="1"/>
</dbReference>
<accession>A0A7S1L675</accession>
<proteinExistence type="predicted"/>
<dbReference type="GO" id="GO:0019901">
    <property type="term" value="F:protein kinase binding"/>
    <property type="evidence" value="ECO:0007669"/>
    <property type="project" value="InterPro"/>
</dbReference>
<reference evidence="2" key="1">
    <citation type="submission" date="2021-01" db="EMBL/GenBank/DDBJ databases">
        <authorList>
            <person name="Corre E."/>
            <person name="Pelletier E."/>
            <person name="Niang G."/>
            <person name="Scheremetjew M."/>
            <person name="Finn R."/>
            <person name="Kale V."/>
            <person name="Holt S."/>
            <person name="Cochrane G."/>
            <person name="Meng A."/>
            <person name="Brown T."/>
            <person name="Cohen L."/>
        </authorList>
    </citation>
    <scope>NUCLEOTIDE SEQUENCE</scope>
    <source>
        <strain evidence="2">CCAP 1951/1</strain>
    </source>
</reference>
<evidence type="ECO:0008006" key="3">
    <source>
        <dbReference type="Google" id="ProtNLM"/>
    </source>
</evidence>